<dbReference type="HAMAP" id="MF_01232">
    <property type="entry name" value="UPF0229"/>
    <property type="match status" value="1"/>
</dbReference>
<keyword evidence="5" id="KW-1185">Reference proteome</keyword>
<feature type="region of interest" description="Disordered" evidence="3">
    <location>
        <begin position="69"/>
        <end position="113"/>
    </location>
</feature>
<comment type="similarity">
    <text evidence="1">Belongs to the UPF0229 family.</text>
</comment>
<proteinExistence type="inferred from homology"/>
<dbReference type="STRING" id="1489064.WH96_00590"/>
<dbReference type="InterPro" id="IPR006698">
    <property type="entry name" value="UPF0229"/>
</dbReference>
<dbReference type="RefSeq" id="WP_047762205.1">
    <property type="nucleotide sequence ID" value="NZ_LAQL01000002.1"/>
</dbReference>
<dbReference type="AlphaFoldDB" id="A0A0H2MMU4"/>
<evidence type="ECO:0000256" key="1">
    <source>
        <dbReference type="HAMAP-Rule" id="MF_01232"/>
    </source>
</evidence>
<dbReference type="OrthoDB" id="9788289at2"/>
<keyword evidence="2" id="KW-0175">Coiled coil</keyword>
<sequence>MMHFIDRRLNPKGKSLPNRQRFIRRAQNQIRKAVKEAVNGGKVTDIGHNGRITIPSKGLNEPRFKYDYSKGKHDRVLPGNKEFSTGDQIKRPPKGGEGQGGKKASEDGDGEDSFQFSLSREEFLDVFFEDLELPDLVKTSLKEEVEFENQRAGYVRVGSPSNMDLKRTMRHSLARRISMKRPGSEELNTLREEILDLEARGRKTKKLKELHERLEQLEHRRRFVPYIDPLDVRYKSFTKIPKPNTRAVMFCLMDVSGSMSESMKDLAKRFFMLLHLFLSTQYERVELVFIRHTHMAKEVDEETFFYSRETGGTIVSSALEEMEKVLKDRYPLGDWNVYAAQASDGDNFASDREKCLAIMGDVILPACQYFAYIEVMDEQELEIFKDEQNMTDLWRIYAQLTAGFEQFAMRRVVKPNDIFPVFQDLFSKENAGDG</sequence>
<organism evidence="4 5">
    <name type="scientific">Kiloniella spongiae</name>
    <dbReference type="NCBI Taxonomy" id="1489064"/>
    <lineage>
        <taxon>Bacteria</taxon>
        <taxon>Pseudomonadati</taxon>
        <taxon>Pseudomonadota</taxon>
        <taxon>Alphaproteobacteria</taxon>
        <taxon>Rhodospirillales</taxon>
        <taxon>Kiloniellaceae</taxon>
        <taxon>Kiloniella</taxon>
    </lineage>
</organism>
<dbReference type="Proteomes" id="UP000035444">
    <property type="component" value="Unassembled WGS sequence"/>
</dbReference>
<evidence type="ECO:0000256" key="3">
    <source>
        <dbReference type="SAM" id="MobiDB-lite"/>
    </source>
</evidence>
<dbReference type="NCBIfam" id="NF003708">
    <property type="entry name" value="PRK05325.1-3"/>
    <property type="match status" value="1"/>
</dbReference>
<name>A0A0H2MMU4_9PROT</name>
<comment type="caution">
    <text evidence="4">The sequence shown here is derived from an EMBL/GenBank/DDBJ whole genome shotgun (WGS) entry which is preliminary data.</text>
</comment>
<dbReference type="NCBIfam" id="NF003707">
    <property type="entry name" value="PRK05325.1-2"/>
    <property type="match status" value="1"/>
</dbReference>
<evidence type="ECO:0000313" key="4">
    <source>
        <dbReference type="EMBL" id="KLN62077.1"/>
    </source>
</evidence>
<reference evidence="4 5" key="1">
    <citation type="submission" date="2015-03" db="EMBL/GenBank/DDBJ databases">
        <title>Genome Sequence of Kiloniella spongiae MEBiC09566, isolated from a marine sponge.</title>
        <authorList>
            <person name="Shao Z."/>
            <person name="Wang L."/>
            <person name="Li X."/>
        </authorList>
    </citation>
    <scope>NUCLEOTIDE SEQUENCE [LARGE SCALE GENOMIC DNA]</scope>
    <source>
        <strain evidence="4 5">MEBiC09566</strain>
    </source>
</reference>
<dbReference type="EMBL" id="LAQL01000002">
    <property type="protein sequence ID" value="KLN62077.1"/>
    <property type="molecule type" value="Genomic_DNA"/>
</dbReference>
<dbReference type="Pfam" id="PF04285">
    <property type="entry name" value="DUF444"/>
    <property type="match status" value="1"/>
</dbReference>
<feature type="coiled-coil region" evidence="2">
    <location>
        <begin position="187"/>
        <end position="220"/>
    </location>
</feature>
<protein>
    <recommendedName>
        <fullName evidence="1">UPF0229 protein WH96_00590</fullName>
    </recommendedName>
</protein>
<gene>
    <name evidence="4" type="ORF">WH96_00590</name>
</gene>
<accession>A0A0H2MMU4</accession>
<dbReference type="PATRIC" id="fig|1489064.4.peg.1030"/>
<dbReference type="PANTHER" id="PTHR30510">
    <property type="entry name" value="UPF0229 PROTEIN YEAH"/>
    <property type="match status" value="1"/>
</dbReference>
<evidence type="ECO:0000256" key="2">
    <source>
        <dbReference type="SAM" id="Coils"/>
    </source>
</evidence>
<dbReference type="PANTHER" id="PTHR30510:SF2">
    <property type="entry name" value="UPF0229 PROTEIN YEAH"/>
    <property type="match status" value="1"/>
</dbReference>
<evidence type="ECO:0000313" key="5">
    <source>
        <dbReference type="Proteomes" id="UP000035444"/>
    </source>
</evidence>